<dbReference type="SUPFAM" id="SSF53067">
    <property type="entry name" value="Actin-like ATPase domain"/>
    <property type="match status" value="2"/>
</dbReference>
<protein>
    <submittedName>
        <fullName evidence="6">Xylulose kinase</fullName>
    </submittedName>
</protein>
<evidence type="ECO:0000259" key="5">
    <source>
        <dbReference type="Pfam" id="PF02782"/>
    </source>
</evidence>
<evidence type="ECO:0000259" key="4">
    <source>
        <dbReference type="Pfam" id="PF00370"/>
    </source>
</evidence>
<dbReference type="Pfam" id="PF02782">
    <property type="entry name" value="FGGY_C"/>
    <property type="match status" value="1"/>
</dbReference>
<gene>
    <name evidence="6" type="primary">xylB_2</name>
    <name evidence="6" type="ORF">Hsar01_03065</name>
</gene>
<dbReference type="InterPro" id="IPR043129">
    <property type="entry name" value="ATPase_NBD"/>
</dbReference>
<dbReference type="PANTHER" id="PTHR43095">
    <property type="entry name" value="SUGAR KINASE"/>
    <property type="match status" value="1"/>
</dbReference>
<name>A0ABP9UT14_9BACT</name>
<evidence type="ECO:0000256" key="3">
    <source>
        <dbReference type="ARBA" id="ARBA00022777"/>
    </source>
</evidence>
<dbReference type="InterPro" id="IPR050406">
    <property type="entry name" value="FGGY_Carb_Kinase"/>
</dbReference>
<dbReference type="InterPro" id="IPR018485">
    <property type="entry name" value="FGGY_C"/>
</dbReference>
<dbReference type="RefSeq" id="WP_353567935.1">
    <property type="nucleotide sequence ID" value="NZ_BAABRI010000018.1"/>
</dbReference>
<evidence type="ECO:0000256" key="2">
    <source>
        <dbReference type="ARBA" id="ARBA00022679"/>
    </source>
</evidence>
<dbReference type="InterPro" id="IPR018484">
    <property type="entry name" value="FGGY_N"/>
</dbReference>
<sequence length="497" mass="51882">MHFLGIEIGHTMTRAMALDLESAGTAALASVGHPETEGLPEGFAEVDPGVWLGSVDQAVREVLEKLGDARGSVVAIGVTAADGGMVVLDGGDHVIRPAKLGSDQSARRQAEMIGREFGGMPGVIELIGNAPDAGSMAAQLLWLRDHEPRHFQKAARVLTPQDFIGYWLTGEDGSSASSAATTGLFSVPGRSWCREMAEWIDPAVGKMLPVGLAATSPRGKLRSALSAAWGLDEGVLVAPGLGARAAALFASGAARPGEVVADLSADGALAAVSEDPLVDFLGEGVVGCDVSGRGFTRMALRNIVAAPELVRRHYGWSKSEFETKIANAPAGAEGLMFLPYLRGEEVPRLPEAQGAIQGITLNNFTPGNLARAATEGVALSFAYAMSRLRDIGLEPVELRLVHDPGPTGGALLADACGLPTLTVKGVGGALLGSAMQAAAVYFHDQGEELGFDEIAGYVVTANEESRIQPDPGRQEFYADLLARQQYLVETLHAGGFL</sequence>
<accession>A0ABP9UT14</accession>
<evidence type="ECO:0000313" key="7">
    <source>
        <dbReference type="Proteomes" id="UP001476282"/>
    </source>
</evidence>
<dbReference type="InterPro" id="IPR000577">
    <property type="entry name" value="Carb_kinase_FGGY"/>
</dbReference>
<keyword evidence="7" id="KW-1185">Reference proteome</keyword>
<evidence type="ECO:0000256" key="1">
    <source>
        <dbReference type="ARBA" id="ARBA00009156"/>
    </source>
</evidence>
<organism evidence="6 7">
    <name type="scientific">Haloferula sargassicola</name>
    <dbReference type="NCBI Taxonomy" id="490096"/>
    <lineage>
        <taxon>Bacteria</taxon>
        <taxon>Pseudomonadati</taxon>
        <taxon>Verrucomicrobiota</taxon>
        <taxon>Verrucomicrobiia</taxon>
        <taxon>Verrucomicrobiales</taxon>
        <taxon>Verrucomicrobiaceae</taxon>
        <taxon>Haloferula</taxon>
    </lineage>
</organism>
<keyword evidence="3 6" id="KW-0418">Kinase</keyword>
<keyword evidence="2" id="KW-0808">Transferase</keyword>
<dbReference type="Proteomes" id="UP001476282">
    <property type="component" value="Unassembled WGS sequence"/>
</dbReference>
<dbReference type="GO" id="GO:0016301">
    <property type="term" value="F:kinase activity"/>
    <property type="evidence" value="ECO:0007669"/>
    <property type="project" value="UniProtKB-KW"/>
</dbReference>
<dbReference type="PIRSF" id="PIRSF000538">
    <property type="entry name" value="GlpK"/>
    <property type="match status" value="1"/>
</dbReference>
<dbReference type="Gene3D" id="3.30.420.40">
    <property type="match status" value="2"/>
</dbReference>
<dbReference type="EMBL" id="BAABRI010000018">
    <property type="protein sequence ID" value="GAA5483831.1"/>
    <property type="molecule type" value="Genomic_DNA"/>
</dbReference>
<comment type="caution">
    <text evidence="6">The sequence shown here is derived from an EMBL/GenBank/DDBJ whole genome shotgun (WGS) entry which is preliminary data.</text>
</comment>
<proteinExistence type="inferred from homology"/>
<dbReference type="Pfam" id="PF00370">
    <property type="entry name" value="FGGY_N"/>
    <property type="match status" value="1"/>
</dbReference>
<comment type="similarity">
    <text evidence="1">Belongs to the FGGY kinase family.</text>
</comment>
<evidence type="ECO:0000313" key="6">
    <source>
        <dbReference type="EMBL" id="GAA5483831.1"/>
    </source>
</evidence>
<dbReference type="PANTHER" id="PTHR43095:SF5">
    <property type="entry name" value="XYLULOSE KINASE"/>
    <property type="match status" value="1"/>
</dbReference>
<feature type="domain" description="Carbohydrate kinase FGGY C-terminal" evidence="5">
    <location>
        <begin position="317"/>
        <end position="439"/>
    </location>
</feature>
<reference evidence="6 7" key="1">
    <citation type="submission" date="2024-02" db="EMBL/GenBank/DDBJ databases">
        <title>Haloferula sargassicola NBRC 104335.</title>
        <authorList>
            <person name="Ichikawa N."/>
            <person name="Katano-Makiyama Y."/>
            <person name="Hidaka K."/>
        </authorList>
    </citation>
    <scope>NUCLEOTIDE SEQUENCE [LARGE SCALE GENOMIC DNA]</scope>
    <source>
        <strain evidence="6 7">NBRC 104335</strain>
    </source>
</reference>
<feature type="domain" description="Carbohydrate kinase FGGY N-terminal" evidence="4">
    <location>
        <begin position="3"/>
        <end position="249"/>
    </location>
</feature>